<feature type="region of interest" description="Disordered" evidence="1">
    <location>
        <begin position="342"/>
        <end position="375"/>
    </location>
</feature>
<dbReference type="AlphaFoldDB" id="A0A183DW92"/>
<gene>
    <name evidence="2" type="ORF">GPUH_LOCUS12983</name>
</gene>
<dbReference type="EMBL" id="UYRT01079809">
    <property type="protein sequence ID" value="VDN21430.1"/>
    <property type="molecule type" value="Genomic_DNA"/>
</dbReference>
<organism evidence="4">
    <name type="scientific">Gongylonema pulchrum</name>
    <dbReference type="NCBI Taxonomy" id="637853"/>
    <lineage>
        <taxon>Eukaryota</taxon>
        <taxon>Metazoa</taxon>
        <taxon>Ecdysozoa</taxon>
        <taxon>Nematoda</taxon>
        <taxon>Chromadorea</taxon>
        <taxon>Rhabditida</taxon>
        <taxon>Spirurina</taxon>
        <taxon>Spiruromorpha</taxon>
        <taxon>Spiruroidea</taxon>
        <taxon>Gongylonematidae</taxon>
        <taxon>Gongylonema</taxon>
    </lineage>
</organism>
<accession>A0A183DW92</accession>
<dbReference type="OrthoDB" id="6358449at2759"/>
<protein>
    <submittedName>
        <fullName evidence="2 4">Uncharacterized protein</fullName>
    </submittedName>
</protein>
<feature type="compositionally biased region" description="Polar residues" evidence="1">
    <location>
        <begin position="353"/>
        <end position="362"/>
    </location>
</feature>
<proteinExistence type="predicted"/>
<evidence type="ECO:0000313" key="3">
    <source>
        <dbReference type="Proteomes" id="UP000271098"/>
    </source>
</evidence>
<evidence type="ECO:0000313" key="4">
    <source>
        <dbReference type="WBParaSite" id="GPUH_0001299701-mRNA-1"/>
    </source>
</evidence>
<feature type="compositionally biased region" description="Polar residues" evidence="1">
    <location>
        <begin position="278"/>
        <end position="293"/>
    </location>
</feature>
<feature type="compositionally biased region" description="Basic residues" evidence="1">
    <location>
        <begin position="342"/>
        <end position="352"/>
    </location>
</feature>
<name>A0A183DW92_9BILA</name>
<reference evidence="4" key="1">
    <citation type="submission" date="2016-06" db="UniProtKB">
        <authorList>
            <consortium name="WormBaseParasite"/>
        </authorList>
    </citation>
    <scope>IDENTIFICATION</scope>
</reference>
<dbReference type="Proteomes" id="UP000271098">
    <property type="component" value="Unassembled WGS sequence"/>
</dbReference>
<reference evidence="2 3" key="2">
    <citation type="submission" date="2018-11" db="EMBL/GenBank/DDBJ databases">
        <authorList>
            <consortium name="Pathogen Informatics"/>
        </authorList>
    </citation>
    <scope>NUCLEOTIDE SEQUENCE [LARGE SCALE GENOMIC DNA]</scope>
</reference>
<sequence>MCSSSELKYVEYGYRRHFAKQRSYGREHCRNFKCRKRGSCNDNSERFHNCGGTTAYPGLSANAHCVSDVVFEHCSSAHSLFQPADNANQCMMPTPPTRVFRWLSASRTTLLDFTYFVMLVDACQSGQGMTMAADVKPSTSNAANTLQSAIDRRPLSSKGQPVLISAETGEAVDDVAVESSYSLENSSLDRTCTLHTVGSAIKGTTVGTMPADSSNFAVDLHRLETVMDGCDMCGTQNVINNSQQHYDSTALYADRKAPVDASETSSISSGTEGLVIDTRSNSPTGPDVNQDTSNLLAVSDGKKSPQRSSNCCPALGIYRENLNELVAVNPITASNDRTLERKNKHHHHHRHQATSSDSVKSTKLTEHSHNPENGSNLSDINALLASGNAALLSAAVNSFLLASAGNSVL</sequence>
<evidence type="ECO:0000256" key="1">
    <source>
        <dbReference type="SAM" id="MobiDB-lite"/>
    </source>
</evidence>
<feature type="region of interest" description="Disordered" evidence="1">
    <location>
        <begin position="257"/>
        <end position="293"/>
    </location>
</feature>
<dbReference type="WBParaSite" id="GPUH_0001299701-mRNA-1">
    <property type="protein sequence ID" value="GPUH_0001299701-mRNA-1"/>
    <property type="gene ID" value="GPUH_0001299701"/>
</dbReference>
<keyword evidence="3" id="KW-1185">Reference proteome</keyword>
<feature type="compositionally biased region" description="Low complexity" evidence="1">
    <location>
        <begin position="262"/>
        <end position="273"/>
    </location>
</feature>
<evidence type="ECO:0000313" key="2">
    <source>
        <dbReference type="EMBL" id="VDN21430.1"/>
    </source>
</evidence>